<dbReference type="AlphaFoldDB" id="A0A1E4RFB8"/>
<dbReference type="InterPro" id="IPR050156">
    <property type="entry name" value="TC-AMP_synthase_SUA5"/>
</dbReference>
<evidence type="ECO:0000256" key="12">
    <source>
        <dbReference type="ARBA" id="ARBA00048366"/>
    </source>
</evidence>
<dbReference type="PANTHER" id="PTHR17490">
    <property type="entry name" value="SUA5"/>
    <property type="match status" value="1"/>
</dbReference>
<evidence type="ECO:0000313" key="17">
    <source>
        <dbReference type="EMBL" id="ODV65948.1"/>
    </source>
</evidence>
<evidence type="ECO:0000256" key="7">
    <source>
        <dbReference type="ARBA" id="ARBA00022694"/>
    </source>
</evidence>
<dbReference type="PIRSF" id="PIRSF004930">
    <property type="entry name" value="Tln_factor_SUA5"/>
    <property type="match status" value="1"/>
</dbReference>
<dbReference type="GO" id="GO:0000049">
    <property type="term" value="F:tRNA binding"/>
    <property type="evidence" value="ECO:0007669"/>
    <property type="project" value="TreeGrafter"/>
</dbReference>
<evidence type="ECO:0000313" key="18">
    <source>
        <dbReference type="Proteomes" id="UP000095085"/>
    </source>
</evidence>
<reference evidence="18" key="1">
    <citation type="submission" date="2016-05" db="EMBL/GenBank/DDBJ databases">
        <title>Comparative genomics of biotechnologically important yeasts.</title>
        <authorList>
            <consortium name="DOE Joint Genome Institute"/>
            <person name="Riley R."/>
            <person name="Haridas S."/>
            <person name="Wolfe K.H."/>
            <person name="Lopes M.R."/>
            <person name="Hittinger C.T."/>
            <person name="Goker M."/>
            <person name="Salamov A."/>
            <person name="Wisecaver J."/>
            <person name="Long T.M."/>
            <person name="Aerts A.L."/>
            <person name="Barry K."/>
            <person name="Choi C."/>
            <person name="Clum A."/>
            <person name="Coughlan A.Y."/>
            <person name="Deshpande S."/>
            <person name="Douglass A.P."/>
            <person name="Hanson S.J."/>
            <person name="Klenk H.-P."/>
            <person name="Labutti K."/>
            <person name="Lapidus A."/>
            <person name="Lindquist E."/>
            <person name="Lipzen A."/>
            <person name="Meier-Kolthoff J.P."/>
            <person name="Ohm R.A."/>
            <person name="Otillar R.P."/>
            <person name="Pangilinan J."/>
            <person name="Peng Y."/>
            <person name="Rokas A."/>
            <person name="Rosa C.A."/>
            <person name="Scheuner C."/>
            <person name="Sibirny A.A."/>
            <person name="Slot J.C."/>
            <person name="Stielow J.B."/>
            <person name="Sun H."/>
            <person name="Kurtzman C.P."/>
            <person name="Blackwell M."/>
            <person name="Grigoriev I.V."/>
            <person name="Jeffries T.W."/>
        </authorList>
    </citation>
    <scope>NUCLEOTIDE SEQUENCE [LARGE SCALE GENOMIC DNA]</scope>
    <source>
        <strain evidence="18">NRRL Y-1933</strain>
    </source>
</reference>
<evidence type="ECO:0000256" key="14">
    <source>
        <dbReference type="PIRNR" id="PIRNR004930"/>
    </source>
</evidence>
<keyword evidence="10 14" id="KW-0067">ATP-binding</keyword>
<dbReference type="SUPFAM" id="SSF55821">
    <property type="entry name" value="YrdC/RibB"/>
    <property type="match status" value="1"/>
</dbReference>
<feature type="binding site" evidence="15">
    <location>
        <position position="223"/>
    </location>
    <ligand>
        <name>ATP</name>
        <dbReference type="ChEBI" id="CHEBI:30616"/>
    </ligand>
</feature>
<dbReference type="GO" id="GO:0005524">
    <property type="term" value="F:ATP binding"/>
    <property type="evidence" value="ECO:0007669"/>
    <property type="project" value="UniProtKB-UniRule"/>
</dbReference>
<feature type="binding site" evidence="15">
    <location>
        <position position="85"/>
    </location>
    <ligand>
        <name>ATP</name>
        <dbReference type="ChEBI" id="CHEBI:30616"/>
    </ligand>
</feature>
<feature type="binding site" evidence="15">
    <location>
        <position position="58"/>
    </location>
    <ligand>
        <name>L-threonine</name>
        <dbReference type="ChEBI" id="CHEBI:57926"/>
    </ligand>
</feature>
<feature type="binding site" evidence="15">
    <location>
        <position position="169"/>
    </location>
    <ligand>
        <name>L-threonine</name>
        <dbReference type="ChEBI" id="CHEBI:57926"/>
    </ligand>
</feature>
<comment type="subcellular location">
    <subcellularLocation>
        <location evidence="1 14">Cytoplasm</location>
    </subcellularLocation>
</comment>
<comment type="catalytic activity">
    <reaction evidence="12 14">
        <text>L-threonine + hydrogencarbonate + ATP = L-threonylcarbamoyladenylate + diphosphate + H2O</text>
        <dbReference type="Rhea" id="RHEA:36407"/>
        <dbReference type="ChEBI" id="CHEBI:15377"/>
        <dbReference type="ChEBI" id="CHEBI:17544"/>
        <dbReference type="ChEBI" id="CHEBI:30616"/>
        <dbReference type="ChEBI" id="CHEBI:33019"/>
        <dbReference type="ChEBI" id="CHEBI:57926"/>
        <dbReference type="ChEBI" id="CHEBI:73682"/>
        <dbReference type="EC" id="2.7.7.87"/>
    </reaction>
</comment>
<keyword evidence="18" id="KW-1185">Reference proteome</keyword>
<evidence type="ECO:0000256" key="9">
    <source>
        <dbReference type="ARBA" id="ARBA00022741"/>
    </source>
</evidence>
<dbReference type="GO" id="GO:0000723">
    <property type="term" value="P:telomere maintenance"/>
    <property type="evidence" value="ECO:0007669"/>
    <property type="project" value="EnsemblFungi"/>
</dbReference>
<feature type="binding site" evidence="15">
    <location>
        <position position="90"/>
    </location>
    <ligand>
        <name>L-threonine</name>
        <dbReference type="ChEBI" id="CHEBI:57926"/>
    </ligand>
</feature>
<feature type="binding site" evidence="15">
    <location>
        <position position="209"/>
    </location>
    <ligand>
        <name>L-threonine</name>
        <dbReference type="ChEBI" id="CHEBI:57926"/>
    </ligand>
</feature>
<evidence type="ECO:0000256" key="8">
    <source>
        <dbReference type="ARBA" id="ARBA00022695"/>
    </source>
</evidence>
<dbReference type="Proteomes" id="UP000095085">
    <property type="component" value="Unassembled WGS sequence"/>
</dbReference>
<feature type="domain" description="YrdC-like" evidence="16">
    <location>
        <begin position="35"/>
        <end position="227"/>
    </location>
</feature>
<feature type="binding site" evidence="15">
    <location>
        <position position="171"/>
    </location>
    <ligand>
        <name>ATP</name>
        <dbReference type="ChEBI" id="CHEBI:30616"/>
    </ligand>
</feature>
<evidence type="ECO:0000256" key="4">
    <source>
        <dbReference type="ARBA" id="ARBA00015492"/>
    </source>
</evidence>
<dbReference type="InterPro" id="IPR017945">
    <property type="entry name" value="DHBP_synth_RibB-like_a/b_dom"/>
</dbReference>
<dbReference type="InterPro" id="IPR005145">
    <property type="entry name" value="Sua5_C"/>
</dbReference>
<comment type="similarity">
    <text evidence="2 14">Belongs to the SUA5 family.</text>
</comment>
<dbReference type="STRING" id="984485.A0A1E4RFB8"/>
<evidence type="ECO:0000259" key="16">
    <source>
        <dbReference type="PROSITE" id="PS51163"/>
    </source>
</evidence>
<evidence type="ECO:0000256" key="11">
    <source>
        <dbReference type="ARBA" id="ARBA00029774"/>
    </source>
</evidence>
<feature type="binding site" evidence="15">
    <location>
        <position position="179"/>
    </location>
    <ligand>
        <name>ATP</name>
        <dbReference type="ChEBI" id="CHEBI:30616"/>
    </ligand>
</feature>
<feature type="binding site" evidence="15">
    <location>
        <position position="81"/>
    </location>
    <ligand>
        <name>ATP</name>
        <dbReference type="ChEBI" id="CHEBI:30616"/>
    </ligand>
</feature>
<dbReference type="GO" id="GO:0061710">
    <property type="term" value="F:L-threonylcarbamoyladenylate synthase"/>
    <property type="evidence" value="ECO:0007669"/>
    <property type="project" value="UniProtKB-EC"/>
</dbReference>
<dbReference type="GO" id="GO:0002949">
    <property type="term" value="P:tRNA threonylcarbamoyladenosine modification"/>
    <property type="evidence" value="ECO:0007669"/>
    <property type="project" value="EnsemblFungi"/>
</dbReference>
<evidence type="ECO:0000256" key="10">
    <source>
        <dbReference type="ARBA" id="ARBA00022840"/>
    </source>
</evidence>
<keyword evidence="9 14" id="KW-0547">Nucleotide-binding</keyword>
<name>A0A1E4RFB8_9ASCO</name>
<dbReference type="Pfam" id="PF01300">
    <property type="entry name" value="Sua5_yciO_yrdC"/>
    <property type="match status" value="1"/>
</dbReference>
<dbReference type="GO" id="GO:0003725">
    <property type="term" value="F:double-stranded RNA binding"/>
    <property type="evidence" value="ECO:0007669"/>
    <property type="project" value="UniProtKB-UniRule"/>
</dbReference>
<gene>
    <name evidence="17" type="ORF">HYPBUDRAFT_153526</name>
</gene>
<evidence type="ECO:0000256" key="6">
    <source>
        <dbReference type="ARBA" id="ARBA00022679"/>
    </source>
</evidence>
<dbReference type="NCBIfam" id="TIGR00057">
    <property type="entry name" value="L-threonylcarbamoyladenylate synthase"/>
    <property type="match status" value="1"/>
</dbReference>
<evidence type="ECO:0000256" key="5">
    <source>
        <dbReference type="ARBA" id="ARBA00022490"/>
    </source>
</evidence>
<dbReference type="RefSeq" id="XP_020075015.1">
    <property type="nucleotide sequence ID" value="XM_020221592.1"/>
</dbReference>
<organism evidence="17 18">
    <name type="scientific">Hyphopichia burtonii NRRL Y-1933</name>
    <dbReference type="NCBI Taxonomy" id="984485"/>
    <lineage>
        <taxon>Eukaryota</taxon>
        <taxon>Fungi</taxon>
        <taxon>Dikarya</taxon>
        <taxon>Ascomycota</taxon>
        <taxon>Saccharomycotina</taxon>
        <taxon>Pichiomycetes</taxon>
        <taxon>Debaryomycetaceae</taxon>
        <taxon>Hyphopichia</taxon>
    </lineage>
</organism>
<proteinExistence type="inferred from homology"/>
<evidence type="ECO:0000256" key="13">
    <source>
        <dbReference type="ARBA" id="ARBA00056339"/>
    </source>
</evidence>
<keyword evidence="8 14" id="KW-0548">Nucleotidyltransferase</keyword>
<dbReference type="Gene3D" id="3.40.50.11030">
    <property type="entry name" value="Threonylcarbamoyl-AMP synthase, C-terminal domain"/>
    <property type="match status" value="1"/>
</dbReference>
<dbReference type="GO" id="GO:0005739">
    <property type="term" value="C:mitochondrion"/>
    <property type="evidence" value="ECO:0007669"/>
    <property type="project" value="EnsemblFungi"/>
</dbReference>
<dbReference type="EC" id="2.7.7.87" evidence="3 14"/>
<dbReference type="EMBL" id="KV454543">
    <property type="protein sequence ID" value="ODV65948.1"/>
    <property type="molecule type" value="Genomic_DNA"/>
</dbReference>
<dbReference type="Gene3D" id="3.90.870.10">
    <property type="entry name" value="DHBP synthase"/>
    <property type="match status" value="1"/>
</dbReference>
<keyword evidence="5 14" id="KW-0963">Cytoplasm</keyword>
<evidence type="ECO:0000256" key="1">
    <source>
        <dbReference type="ARBA" id="ARBA00004496"/>
    </source>
</evidence>
<dbReference type="PANTHER" id="PTHR17490:SF16">
    <property type="entry name" value="THREONYLCARBAMOYL-AMP SYNTHASE"/>
    <property type="match status" value="1"/>
</dbReference>
<dbReference type="InterPro" id="IPR038385">
    <property type="entry name" value="Sua5/YwlC_C"/>
</dbReference>
<dbReference type="FunFam" id="3.90.870.10:FF:000008">
    <property type="entry name" value="Threonylcarbamoyl-AMP synthase"/>
    <property type="match status" value="1"/>
</dbReference>
<comment type="function">
    <text evidence="13">Required for the formation of a threonylcarbamoyl group on adenosine at position 37 (t(6)A37) in tRNAs that read codons beginning with adenine. Likely catalyzes the conversion of L-threonine, HCO(3)(-)/CO(2) and ATP to give threonylcarbamoyl-AMP (TC-AMP) as the acyladenylate intermediate, with the release of diphosphate. Required for normal translation, by ensuring translation fidelity at the level of codon recognition, appropriate translation initiation selection and maintenance of reading frame. Also involved in telomere replication. Binds to single-stranded telomeric (ssTG) DNA and positively regulates telomere length.</text>
</comment>
<evidence type="ECO:0000256" key="15">
    <source>
        <dbReference type="PIRSR" id="PIRSR004930-1"/>
    </source>
</evidence>
<dbReference type="Pfam" id="PF03481">
    <property type="entry name" value="Sua5_C"/>
    <property type="match status" value="1"/>
</dbReference>
<dbReference type="GO" id="GO:0006450">
    <property type="term" value="P:regulation of translational fidelity"/>
    <property type="evidence" value="ECO:0007669"/>
    <property type="project" value="EnsemblFungi"/>
</dbReference>
<feature type="binding site" evidence="15">
    <location>
        <position position="145"/>
    </location>
    <ligand>
        <name>ATP</name>
        <dbReference type="ChEBI" id="CHEBI:30616"/>
    </ligand>
</feature>
<dbReference type="InterPro" id="IPR006070">
    <property type="entry name" value="Sua5-like_dom"/>
</dbReference>
<dbReference type="GeneID" id="30996141"/>
<keyword evidence="6 14" id="KW-0808">Transferase</keyword>
<feature type="binding site" evidence="15">
    <location>
        <position position="266"/>
    </location>
    <ligand>
        <name>ATP</name>
        <dbReference type="ChEBI" id="CHEBI:30616"/>
    </ligand>
</feature>
<dbReference type="GO" id="GO:0043047">
    <property type="term" value="F:single-stranded telomeric DNA binding"/>
    <property type="evidence" value="ECO:0007669"/>
    <property type="project" value="EnsemblFungi"/>
</dbReference>
<evidence type="ECO:0000256" key="3">
    <source>
        <dbReference type="ARBA" id="ARBA00012584"/>
    </source>
</evidence>
<sequence length="378" mass="40732">MSGTRFKTEILPVKLDSIVFPKEASTPIINDEMTRKNLEIAAKELQSTNNVVGFPTETVYGLGGSALKDESVKSIYAAKNRPADNPLIIHVSSLDQLKRKLLGPNQSVPEIYEKLISKYWPGPLTLLLPVENEAISKYVTAGQSTFAVRMPSHPVARALIAISDIPLAAPSANASTRPSPTLASHVYHDLQGKIPYILDGGSCDVGVESTVVDGLVSPPMLLRPGGVSLEEIQTCDPQNWGRVKVGKKTAGDSEQVKTPGMKYKHYSPSANVVLFNGCGNGLDAIKHYLQEHHPSGPIALLRLKHFADPSQDPGLAQITVTKNLGTKGADISRNLFAMLREVDELGVSLILVEGIEETQEGLAVMNRLSKAAFVTISN</sequence>
<protein>
    <recommendedName>
        <fullName evidence="4 14">Threonylcarbamoyl-AMP synthase</fullName>
        <shortName evidence="14">TC-AMP synthase</shortName>
        <ecNumber evidence="3 14">2.7.7.87</ecNumber>
    </recommendedName>
    <alternativeName>
        <fullName evidence="11 14">L-threonylcarbamoyladenylate synthase</fullName>
    </alternativeName>
</protein>
<evidence type="ECO:0000256" key="2">
    <source>
        <dbReference type="ARBA" id="ARBA00007663"/>
    </source>
</evidence>
<feature type="binding site" evidence="15">
    <location>
        <position position="149"/>
    </location>
    <ligand>
        <name>L-threonine</name>
        <dbReference type="ChEBI" id="CHEBI:57926"/>
    </ligand>
</feature>
<accession>A0A1E4RFB8</accession>
<dbReference type="InterPro" id="IPR010923">
    <property type="entry name" value="T(6)A37_SUA5"/>
</dbReference>
<dbReference type="PROSITE" id="PS51163">
    <property type="entry name" value="YRDC"/>
    <property type="match status" value="1"/>
</dbReference>
<dbReference type="OrthoDB" id="412787at2759"/>
<keyword evidence="7 14" id="KW-0819">tRNA processing</keyword>